<sequence>MKSTYRRLTVFLLVMLLAAACVTSASAKNGDVAGNYYYTDIKTYLYYSPITSYNIGGKTVLDAEILNWHYGFDVYWHAATRRLDITDKGGTFNSLQAMSGELCRSAAGTPGKVAGHYYKTDIATTLNGKEIESYNIGGRTCIVAEDMRSFGYDVAWDAGNRTLTITKPMDFYSIDTDYGAIKTRNNYEKPDLFFTRYDRGILLTNSNGAQSELTAPSGYVLADGYGVSYVRLSDLCAVLKAECTLRQTTLDASGTWPNGMSYHELYYTYSVDFTYDKNVAVALKPAPSGAAPETPAWRPDGKCYKINDVGLSVNGETGQFLLLMGGREYADGILVVDGNVYLPAYMAAKLLGYSSAE</sequence>
<dbReference type="Proteomes" id="UP000183995">
    <property type="component" value="Unassembled WGS sequence"/>
</dbReference>
<protein>
    <recommendedName>
        <fullName evidence="4">Copper amine oxidase N-terminal domain-containing protein</fullName>
    </recommendedName>
</protein>
<proteinExistence type="predicted"/>
<name>A0A1M5UHX2_9FIRM</name>
<reference evidence="2 3" key="1">
    <citation type="submission" date="2016-11" db="EMBL/GenBank/DDBJ databases">
        <authorList>
            <person name="Jaros S."/>
            <person name="Januszkiewicz K."/>
            <person name="Wedrychowicz H."/>
        </authorList>
    </citation>
    <scope>NUCLEOTIDE SEQUENCE [LARGE SCALE GENOMIC DNA]</scope>
    <source>
        <strain evidence="2 3">DSM 10068</strain>
    </source>
</reference>
<organism evidence="2 3">
    <name type="scientific">Sporobacter termitidis DSM 10068</name>
    <dbReference type="NCBI Taxonomy" id="1123282"/>
    <lineage>
        <taxon>Bacteria</taxon>
        <taxon>Bacillati</taxon>
        <taxon>Bacillota</taxon>
        <taxon>Clostridia</taxon>
        <taxon>Eubacteriales</taxon>
        <taxon>Oscillospiraceae</taxon>
        <taxon>Sporobacter</taxon>
    </lineage>
</organism>
<dbReference type="AlphaFoldDB" id="A0A1M5UHX2"/>
<gene>
    <name evidence="2" type="ORF">SAMN02745823_00531</name>
</gene>
<accession>A0A1M5UHX2</accession>
<dbReference type="OrthoDB" id="9788327at2"/>
<feature type="signal peptide" evidence="1">
    <location>
        <begin position="1"/>
        <end position="27"/>
    </location>
</feature>
<feature type="chain" id="PRO_5013087476" description="Copper amine oxidase N-terminal domain-containing protein" evidence="1">
    <location>
        <begin position="28"/>
        <end position="357"/>
    </location>
</feature>
<evidence type="ECO:0000313" key="3">
    <source>
        <dbReference type="Proteomes" id="UP000183995"/>
    </source>
</evidence>
<evidence type="ECO:0000256" key="1">
    <source>
        <dbReference type="SAM" id="SignalP"/>
    </source>
</evidence>
<dbReference type="RefSeq" id="WP_073076065.1">
    <property type="nucleotide sequence ID" value="NZ_FQXV01000001.1"/>
</dbReference>
<dbReference type="EMBL" id="FQXV01000001">
    <property type="protein sequence ID" value="SHH62531.1"/>
    <property type="molecule type" value="Genomic_DNA"/>
</dbReference>
<dbReference type="PROSITE" id="PS51257">
    <property type="entry name" value="PROKAR_LIPOPROTEIN"/>
    <property type="match status" value="1"/>
</dbReference>
<keyword evidence="1" id="KW-0732">Signal</keyword>
<dbReference type="STRING" id="1123282.SAMN02745823_00531"/>
<evidence type="ECO:0008006" key="4">
    <source>
        <dbReference type="Google" id="ProtNLM"/>
    </source>
</evidence>
<keyword evidence="3" id="KW-1185">Reference proteome</keyword>
<evidence type="ECO:0000313" key="2">
    <source>
        <dbReference type="EMBL" id="SHH62531.1"/>
    </source>
</evidence>